<dbReference type="Pfam" id="PF01633">
    <property type="entry name" value="Choline_kinase"/>
    <property type="match status" value="1"/>
</dbReference>
<dbReference type="GO" id="GO:0005737">
    <property type="term" value="C:cytoplasm"/>
    <property type="evidence" value="ECO:0007669"/>
    <property type="project" value="TreeGrafter"/>
</dbReference>
<sequence>MNETDIKTLNRVFDVFGRQKMQEALAIIQETFRVREDEISDVRIIKKGITNRSFVFSCADRQYIMRISGIGTDEYINREDEQKTYSFLNHRGICDNVIYINPKTGFKISVYWGQAHHCGYYDFDEIRVCMEKLKEFHQMKIHLENFYDFFGYIQYYEDLWKGAPSIFEDYEETKRDIFLLKDFIDTYPIEYSLTHIDPNPDNFLLFTDENGENQVRLIDWEYAAMQDPHFDIAMFCIYTNYTEEQMDQIIDFYFDHQCDEKTRLKIYCYIAVGAMNFSNWCEIKRGNGEDIGELNHRMYTTAKRYFQKVNEKIKLR</sequence>
<dbReference type="Gene3D" id="3.30.200.20">
    <property type="entry name" value="Phosphorylase Kinase, domain 1"/>
    <property type="match status" value="1"/>
</dbReference>
<protein>
    <submittedName>
        <fullName evidence="1">Phosphotransferase family protein</fullName>
    </submittedName>
</protein>
<dbReference type="EMBL" id="DVJP01000083">
    <property type="protein sequence ID" value="HIS77684.1"/>
    <property type="molecule type" value="Genomic_DNA"/>
</dbReference>
<dbReference type="SUPFAM" id="SSF56112">
    <property type="entry name" value="Protein kinase-like (PK-like)"/>
    <property type="match status" value="1"/>
</dbReference>
<dbReference type="CDD" id="cd05151">
    <property type="entry name" value="ChoK-like"/>
    <property type="match status" value="1"/>
</dbReference>
<name>A0A9D1FQ64_9FIRM</name>
<organism evidence="1 2">
    <name type="scientific">Candidatus Merdivicinus excrementipullorum</name>
    <dbReference type="NCBI Taxonomy" id="2840867"/>
    <lineage>
        <taxon>Bacteria</taxon>
        <taxon>Bacillati</taxon>
        <taxon>Bacillota</taxon>
        <taxon>Clostridia</taxon>
        <taxon>Eubacteriales</taxon>
        <taxon>Oscillospiraceae</taxon>
        <taxon>Oscillospiraceae incertae sedis</taxon>
        <taxon>Candidatus Merdivicinus</taxon>
    </lineage>
</organism>
<dbReference type="PANTHER" id="PTHR22603">
    <property type="entry name" value="CHOLINE/ETHANOALAMINE KINASE"/>
    <property type="match status" value="1"/>
</dbReference>
<proteinExistence type="predicted"/>
<dbReference type="Gene3D" id="3.90.1200.10">
    <property type="match status" value="1"/>
</dbReference>
<evidence type="ECO:0000313" key="1">
    <source>
        <dbReference type="EMBL" id="HIS77684.1"/>
    </source>
</evidence>
<dbReference type="GO" id="GO:0004305">
    <property type="term" value="F:ethanolamine kinase activity"/>
    <property type="evidence" value="ECO:0007669"/>
    <property type="project" value="TreeGrafter"/>
</dbReference>
<dbReference type="PANTHER" id="PTHR22603:SF66">
    <property type="entry name" value="ETHANOLAMINE KINASE"/>
    <property type="match status" value="1"/>
</dbReference>
<comment type="caution">
    <text evidence="1">The sequence shown here is derived from an EMBL/GenBank/DDBJ whole genome shotgun (WGS) entry which is preliminary data.</text>
</comment>
<reference evidence="1" key="1">
    <citation type="submission" date="2020-10" db="EMBL/GenBank/DDBJ databases">
        <authorList>
            <person name="Gilroy R."/>
        </authorList>
    </citation>
    <scope>NUCLEOTIDE SEQUENCE</scope>
    <source>
        <strain evidence="1">CHK199-13235</strain>
    </source>
</reference>
<evidence type="ECO:0000313" key="2">
    <source>
        <dbReference type="Proteomes" id="UP000824002"/>
    </source>
</evidence>
<reference evidence="1" key="2">
    <citation type="journal article" date="2021" name="PeerJ">
        <title>Extensive microbial diversity within the chicken gut microbiome revealed by metagenomics and culture.</title>
        <authorList>
            <person name="Gilroy R."/>
            <person name="Ravi A."/>
            <person name="Getino M."/>
            <person name="Pursley I."/>
            <person name="Horton D.L."/>
            <person name="Alikhan N.F."/>
            <person name="Baker D."/>
            <person name="Gharbi K."/>
            <person name="Hall N."/>
            <person name="Watson M."/>
            <person name="Adriaenssens E.M."/>
            <person name="Foster-Nyarko E."/>
            <person name="Jarju S."/>
            <person name="Secka A."/>
            <person name="Antonio M."/>
            <person name="Oren A."/>
            <person name="Chaudhuri R.R."/>
            <person name="La Ragione R."/>
            <person name="Hildebrand F."/>
            <person name="Pallen M.J."/>
        </authorList>
    </citation>
    <scope>NUCLEOTIDE SEQUENCE</scope>
    <source>
        <strain evidence="1">CHK199-13235</strain>
    </source>
</reference>
<gene>
    <name evidence="1" type="ORF">IAB51_12950</name>
</gene>
<dbReference type="AlphaFoldDB" id="A0A9D1FQ64"/>
<dbReference type="GO" id="GO:0006646">
    <property type="term" value="P:phosphatidylethanolamine biosynthetic process"/>
    <property type="evidence" value="ECO:0007669"/>
    <property type="project" value="TreeGrafter"/>
</dbReference>
<accession>A0A9D1FQ64</accession>
<dbReference type="InterPro" id="IPR011009">
    <property type="entry name" value="Kinase-like_dom_sf"/>
</dbReference>
<dbReference type="Proteomes" id="UP000824002">
    <property type="component" value="Unassembled WGS sequence"/>
</dbReference>